<dbReference type="EMBL" id="CP016786">
    <property type="protein sequence ID" value="ASW44176.1"/>
    <property type="molecule type" value="Genomic_DNA"/>
</dbReference>
<dbReference type="RefSeq" id="WP_119866300.1">
    <property type="nucleotide sequence ID" value="NZ_CP016786.1"/>
</dbReference>
<dbReference type="OrthoDB" id="9803021at2"/>
<dbReference type="SUPFAM" id="SSF54913">
    <property type="entry name" value="GlnB-like"/>
    <property type="match status" value="2"/>
</dbReference>
<dbReference type="InterPro" id="IPR002187">
    <property type="entry name" value="N-reg_PII"/>
</dbReference>
<protein>
    <submittedName>
        <fullName evidence="1">Transcriptional regulator</fullName>
    </submittedName>
</protein>
<dbReference type="InterPro" id="IPR015867">
    <property type="entry name" value="N-reg_PII/ATP_PRibTrfase_C"/>
</dbReference>
<proteinExistence type="predicted"/>
<dbReference type="Gene3D" id="3.30.70.120">
    <property type="match status" value="2"/>
</dbReference>
<dbReference type="SMART" id="SM00938">
    <property type="entry name" value="P-II"/>
    <property type="match status" value="1"/>
</dbReference>
<dbReference type="InterPro" id="IPR011322">
    <property type="entry name" value="N-reg_PII-like_a/b"/>
</dbReference>
<evidence type="ECO:0000313" key="2">
    <source>
        <dbReference type="Proteomes" id="UP000264883"/>
    </source>
</evidence>
<dbReference type="PROSITE" id="PS51343">
    <property type="entry name" value="PII_GLNB_DOM"/>
    <property type="match status" value="1"/>
</dbReference>
<dbReference type="Pfam" id="PF00543">
    <property type="entry name" value="P-II"/>
    <property type="match status" value="1"/>
</dbReference>
<reference evidence="1 2" key="1">
    <citation type="submission" date="2016-08" db="EMBL/GenBank/DDBJ databases">
        <title>Complete Genome Sequence Of The Indigo Reducing Clostridium isatidis DSM15098.</title>
        <authorList>
            <person name="Little G.T."/>
            <person name="Minton N.P."/>
        </authorList>
    </citation>
    <scope>NUCLEOTIDE SEQUENCE [LARGE SCALE GENOMIC DNA]</scope>
    <source>
        <strain evidence="1 2">DSM 15098</strain>
    </source>
</reference>
<dbReference type="GO" id="GO:0006808">
    <property type="term" value="P:regulation of nitrogen utilization"/>
    <property type="evidence" value="ECO:0007669"/>
    <property type="project" value="InterPro"/>
</dbReference>
<dbReference type="KEGG" id="cia:BEN51_12125"/>
<name>A0A343JF68_9CLOT</name>
<sequence>MLSNFELKHPELICAIVNLGLGSKILKKAKQYNISGGTIILGKGTVNNKILEYLGLSDVRKEIVLMLSDKEIAETALRKLSEEFKFRKPNHGIAFTTSICGVSGTRACKCDKMKDERGEENSMYHAITVIVDKGKAEEVIDAATKAGSKGGTIINARGSGIHETSKVFAMEIEPEKEIVLIISKSDKTEDIISSIKEELKIEKPGNGIVFVQNINEVYGLYE</sequence>
<dbReference type="AlphaFoldDB" id="A0A343JF68"/>
<keyword evidence="2" id="KW-1185">Reference proteome</keyword>
<dbReference type="Proteomes" id="UP000264883">
    <property type="component" value="Chromosome"/>
</dbReference>
<evidence type="ECO:0000313" key="1">
    <source>
        <dbReference type="EMBL" id="ASW44176.1"/>
    </source>
</evidence>
<dbReference type="GO" id="GO:0030234">
    <property type="term" value="F:enzyme regulator activity"/>
    <property type="evidence" value="ECO:0007669"/>
    <property type="project" value="InterPro"/>
</dbReference>
<gene>
    <name evidence="1" type="ORF">BEN51_12125</name>
</gene>
<organism evidence="1 2">
    <name type="scientific">Clostridium isatidis</name>
    <dbReference type="NCBI Taxonomy" id="182773"/>
    <lineage>
        <taxon>Bacteria</taxon>
        <taxon>Bacillati</taxon>
        <taxon>Bacillota</taxon>
        <taxon>Clostridia</taxon>
        <taxon>Eubacteriales</taxon>
        <taxon>Clostridiaceae</taxon>
        <taxon>Clostridium</taxon>
    </lineage>
</organism>
<accession>A0A343JF68</accession>